<evidence type="ECO:0000313" key="2">
    <source>
        <dbReference type="Proteomes" id="UP001164250"/>
    </source>
</evidence>
<dbReference type="EMBL" id="CM047906">
    <property type="protein sequence ID" value="KAJ0086807.1"/>
    <property type="molecule type" value="Genomic_DNA"/>
</dbReference>
<sequence>MDVTLLKSASASHTYIISLFTTIKVLLSLVPAFLQKLCFASELQQASHTCIISSFTTIKELLSLVPAFLQRLCFASELQQAISRHCPNKLAYAKMRRVRRKIEVILGMQAGVRRTSSLYCFPKMKDFVSAIFIDVVLKFD</sequence>
<evidence type="ECO:0000313" key="1">
    <source>
        <dbReference type="EMBL" id="KAJ0086807.1"/>
    </source>
</evidence>
<keyword evidence="2" id="KW-1185">Reference proteome</keyword>
<proteinExistence type="predicted"/>
<name>A0ACC1AJF0_9ROSI</name>
<accession>A0ACC1AJF0</accession>
<protein>
    <submittedName>
        <fullName evidence="1">Uncharacterized protein</fullName>
    </submittedName>
</protein>
<gene>
    <name evidence="1" type="ORF">Patl1_07079</name>
</gene>
<comment type="caution">
    <text evidence="1">The sequence shown here is derived from an EMBL/GenBank/DDBJ whole genome shotgun (WGS) entry which is preliminary data.</text>
</comment>
<dbReference type="Proteomes" id="UP001164250">
    <property type="component" value="Chromosome 10"/>
</dbReference>
<organism evidence="1 2">
    <name type="scientific">Pistacia atlantica</name>
    <dbReference type="NCBI Taxonomy" id="434234"/>
    <lineage>
        <taxon>Eukaryota</taxon>
        <taxon>Viridiplantae</taxon>
        <taxon>Streptophyta</taxon>
        <taxon>Embryophyta</taxon>
        <taxon>Tracheophyta</taxon>
        <taxon>Spermatophyta</taxon>
        <taxon>Magnoliopsida</taxon>
        <taxon>eudicotyledons</taxon>
        <taxon>Gunneridae</taxon>
        <taxon>Pentapetalae</taxon>
        <taxon>rosids</taxon>
        <taxon>malvids</taxon>
        <taxon>Sapindales</taxon>
        <taxon>Anacardiaceae</taxon>
        <taxon>Pistacia</taxon>
    </lineage>
</organism>
<reference evidence="2" key="1">
    <citation type="journal article" date="2023" name="G3 (Bethesda)">
        <title>Genome assembly and association tests identify interacting loci associated with vigor, precocity, and sex in interspecific pistachio rootstocks.</title>
        <authorList>
            <person name="Palmer W."/>
            <person name="Jacygrad E."/>
            <person name="Sagayaradj S."/>
            <person name="Cavanaugh K."/>
            <person name="Han R."/>
            <person name="Bertier L."/>
            <person name="Beede B."/>
            <person name="Kafkas S."/>
            <person name="Golino D."/>
            <person name="Preece J."/>
            <person name="Michelmore R."/>
        </authorList>
    </citation>
    <scope>NUCLEOTIDE SEQUENCE [LARGE SCALE GENOMIC DNA]</scope>
</reference>